<feature type="transmembrane region" description="Helical" evidence="7">
    <location>
        <begin position="415"/>
        <end position="434"/>
    </location>
</feature>
<dbReference type="Proteomes" id="UP000569914">
    <property type="component" value="Unassembled WGS sequence"/>
</dbReference>
<dbReference type="AlphaFoldDB" id="A0A7Y9I874"/>
<evidence type="ECO:0000313" key="11">
    <source>
        <dbReference type="Proteomes" id="UP000569914"/>
    </source>
</evidence>
<feature type="compositionally biased region" description="Low complexity" evidence="6">
    <location>
        <begin position="515"/>
        <end position="528"/>
    </location>
</feature>
<accession>A0A7Y9I874</accession>
<dbReference type="GO" id="GO:0003954">
    <property type="term" value="F:NADH dehydrogenase activity"/>
    <property type="evidence" value="ECO:0007669"/>
    <property type="project" value="TreeGrafter"/>
</dbReference>
<dbReference type="InterPro" id="IPR003945">
    <property type="entry name" value="NU5C-like"/>
</dbReference>
<feature type="transmembrane region" description="Helical" evidence="7">
    <location>
        <begin position="73"/>
        <end position="97"/>
    </location>
</feature>
<feature type="transmembrane region" description="Helical" evidence="7">
    <location>
        <begin position="34"/>
        <end position="61"/>
    </location>
</feature>
<evidence type="ECO:0000256" key="1">
    <source>
        <dbReference type="ARBA" id="ARBA00004127"/>
    </source>
</evidence>
<reference evidence="10 11" key="1">
    <citation type="submission" date="2020-07" db="EMBL/GenBank/DDBJ databases">
        <title>Sequencing the genomes of 1000 actinobacteria strains.</title>
        <authorList>
            <person name="Klenk H.-P."/>
        </authorList>
    </citation>
    <scope>NUCLEOTIDE SEQUENCE [LARGE SCALE GENOMIC DNA]</scope>
    <source>
        <strain evidence="10 11">DSM 22083</strain>
    </source>
</reference>
<feature type="domain" description="NADH-Ubiquinone oxidoreductase (complex I) chain 5 N-terminal" evidence="9">
    <location>
        <begin position="70"/>
        <end position="109"/>
    </location>
</feature>
<feature type="transmembrane region" description="Helical" evidence="7">
    <location>
        <begin position="362"/>
        <end position="383"/>
    </location>
</feature>
<evidence type="ECO:0000313" key="10">
    <source>
        <dbReference type="EMBL" id="NYE72123.1"/>
    </source>
</evidence>
<dbReference type="InterPro" id="IPR001750">
    <property type="entry name" value="ND/Mrp_TM"/>
</dbReference>
<dbReference type="GO" id="GO:0016020">
    <property type="term" value="C:membrane"/>
    <property type="evidence" value="ECO:0007669"/>
    <property type="project" value="UniProtKB-SubCell"/>
</dbReference>
<dbReference type="GO" id="GO:0015990">
    <property type="term" value="P:electron transport coupled proton transport"/>
    <property type="evidence" value="ECO:0007669"/>
    <property type="project" value="TreeGrafter"/>
</dbReference>
<dbReference type="GO" id="GO:0042773">
    <property type="term" value="P:ATP synthesis coupled electron transport"/>
    <property type="evidence" value="ECO:0007669"/>
    <property type="project" value="InterPro"/>
</dbReference>
<feature type="transmembrane region" description="Helical" evidence="7">
    <location>
        <begin position="198"/>
        <end position="220"/>
    </location>
</feature>
<feature type="domain" description="NADH:quinone oxidoreductase/Mrp antiporter transmembrane" evidence="8">
    <location>
        <begin position="129"/>
        <end position="347"/>
    </location>
</feature>
<feature type="transmembrane region" description="Helical" evidence="7">
    <location>
        <begin position="389"/>
        <end position="408"/>
    </location>
</feature>
<keyword evidence="4 7" id="KW-0472">Membrane</keyword>
<evidence type="ECO:0000256" key="3">
    <source>
        <dbReference type="ARBA" id="ARBA00022989"/>
    </source>
</evidence>
<evidence type="ECO:0000256" key="4">
    <source>
        <dbReference type="ARBA" id="ARBA00023136"/>
    </source>
</evidence>
<feature type="transmembrane region" description="Helical" evidence="7">
    <location>
        <begin position="454"/>
        <end position="475"/>
    </location>
</feature>
<comment type="caution">
    <text evidence="10">The sequence shown here is derived from an EMBL/GenBank/DDBJ whole genome shotgun (WGS) entry which is preliminary data.</text>
</comment>
<keyword evidence="2 5" id="KW-0812">Transmembrane</keyword>
<sequence>MSGLMLAAVAALPAGAAAAGSVRRLRGMAPVLSVGAAVLAAALGVALAVTVAVGGPVEVVLATPDGRVWTGLVVDHVGAIVLLLVCAVSAVVQAFALRYLRGDPAAARFAIAAGALTAATTAMVTAATIVTLAVAWSLTGVILCRLVGIYRPAPSAVDATRRTARAVVIGDVALWVGVVLAVAAWGDLDLRHQSSNTAVGGPLGTVVACLLVVAASARCAQLPWHRWLPASLAAPTPVSALLHAGVVNAGGVLLVKLAPIVGAAPVATHLVFAIGAVSVVAATTIMLARPDVKGALVHSTIGQMGFMLVTCGLGLYAAMVVHLVAHGLFKATLFLGSGSAVQRYTRHTVAPPAPRLAPARAAQVAVFAGVAGVAAVAVAAWWLPPHAGGAALLVFAVATAARLAWGWLRRYPTAGALVTVVIVLPGAAIGYLAVVGAVAEFLAPSLPAAGPAAVSAWLLATVVVVLAAGALLLHLAPANGLRRWRDRLYVLALSAGQQRTHAATWGHPPRPGAGPAPEAGPQLEGARA</sequence>
<feature type="transmembrane region" description="Helical" evidence="7">
    <location>
        <begin position="232"/>
        <end position="254"/>
    </location>
</feature>
<evidence type="ECO:0000256" key="2">
    <source>
        <dbReference type="ARBA" id="ARBA00022692"/>
    </source>
</evidence>
<protein>
    <submittedName>
        <fullName evidence="10">NADH:ubiquinone oxidoreductase subunit 5 (Subunit L)/multisubunit Na+/H+ antiporter MnhA subunit</fullName>
    </submittedName>
</protein>
<dbReference type="PANTHER" id="PTHR42829:SF1">
    <property type="entry name" value="INORGANIC CARBON TRANSPORTER SUBUNIT DABB-RELATED"/>
    <property type="match status" value="1"/>
</dbReference>
<feature type="transmembrane region" description="Helical" evidence="7">
    <location>
        <begin position="163"/>
        <end position="186"/>
    </location>
</feature>
<evidence type="ECO:0000256" key="7">
    <source>
        <dbReference type="SAM" id="Phobius"/>
    </source>
</evidence>
<evidence type="ECO:0000259" key="9">
    <source>
        <dbReference type="Pfam" id="PF00662"/>
    </source>
</evidence>
<dbReference type="EMBL" id="JACCBU010000001">
    <property type="protein sequence ID" value="NYE72123.1"/>
    <property type="molecule type" value="Genomic_DNA"/>
</dbReference>
<dbReference type="GO" id="GO:0008137">
    <property type="term" value="F:NADH dehydrogenase (ubiquinone) activity"/>
    <property type="evidence" value="ECO:0007669"/>
    <property type="project" value="InterPro"/>
</dbReference>
<dbReference type="RefSeq" id="WP_179752728.1">
    <property type="nucleotide sequence ID" value="NZ_JACCBU010000001.1"/>
</dbReference>
<feature type="region of interest" description="Disordered" evidence="6">
    <location>
        <begin position="501"/>
        <end position="528"/>
    </location>
</feature>
<dbReference type="Pfam" id="PF00662">
    <property type="entry name" value="Proton_antipo_N"/>
    <property type="match status" value="1"/>
</dbReference>
<feature type="transmembrane region" description="Helical" evidence="7">
    <location>
        <begin position="295"/>
        <end position="317"/>
    </location>
</feature>
<keyword evidence="10" id="KW-0830">Ubiquinone</keyword>
<dbReference type="GO" id="GO:0012505">
    <property type="term" value="C:endomembrane system"/>
    <property type="evidence" value="ECO:0007669"/>
    <property type="project" value="UniProtKB-SubCell"/>
</dbReference>
<evidence type="ECO:0000256" key="6">
    <source>
        <dbReference type="SAM" id="MobiDB-lite"/>
    </source>
</evidence>
<organism evidence="10 11">
    <name type="scientific">Microlunatus parietis</name>
    <dbReference type="NCBI Taxonomy" id="682979"/>
    <lineage>
        <taxon>Bacteria</taxon>
        <taxon>Bacillati</taxon>
        <taxon>Actinomycetota</taxon>
        <taxon>Actinomycetes</taxon>
        <taxon>Propionibacteriales</taxon>
        <taxon>Propionibacteriaceae</taxon>
        <taxon>Microlunatus</taxon>
    </lineage>
</organism>
<feature type="transmembrane region" description="Helical" evidence="7">
    <location>
        <begin position="266"/>
        <end position="288"/>
    </location>
</feature>
<name>A0A7Y9I874_9ACTN</name>
<dbReference type="PANTHER" id="PTHR42829">
    <property type="entry name" value="NADH-UBIQUINONE OXIDOREDUCTASE CHAIN 5"/>
    <property type="match status" value="1"/>
</dbReference>
<dbReference type="PRINTS" id="PR01434">
    <property type="entry name" value="NADHDHGNASE5"/>
</dbReference>
<comment type="subcellular location">
    <subcellularLocation>
        <location evidence="1">Endomembrane system</location>
        <topology evidence="1">Multi-pass membrane protein</topology>
    </subcellularLocation>
    <subcellularLocation>
        <location evidence="5">Membrane</location>
        <topology evidence="5">Multi-pass membrane protein</topology>
    </subcellularLocation>
</comment>
<gene>
    <name evidence="10" type="ORF">BKA15_003452</name>
</gene>
<keyword evidence="11" id="KW-1185">Reference proteome</keyword>
<keyword evidence="3 7" id="KW-1133">Transmembrane helix</keyword>
<evidence type="ECO:0000259" key="8">
    <source>
        <dbReference type="Pfam" id="PF00361"/>
    </source>
</evidence>
<proteinExistence type="predicted"/>
<dbReference type="Pfam" id="PF00361">
    <property type="entry name" value="Proton_antipo_M"/>
    <property type="match status" value="1"/>
</dbReference>
<dbReference type="InterPro" id="IPR001516">
    <property type="entry name" value="Proton_antipo_N"/>
</dbReference>
<feature type="transmembrane region" description="Helical" evidence="7">
    <location>
        <begin position="109"/>
        <end position="142"/>
    </location>
</feature>
<evidence type="ECO:0000256" key="5">
    <source>
        <dbReference type="RuleBase" id="RU000320"/>
    </source>
</evidence>